<evidence type="ECO:0000256" key="10">
    <source>
        <dbReference type="ARBA" id="ARBA00023002"/>
    </source>
</evidence>
<dbReference type="GO" id="GO:0015990">
    <property type="term" value="P:electron transport coupled proton transport"/>
    <property type="evidence" value="ECO:0007669"/>
    <property type="project" value="InterPro"/>
</dbReference>
<comment type="caution">
    <text evidence="19">The sequence shown here is derived from an EMBL/GenBank/DDBJ whole genome shotgun (WGS) entry which is preliminary data.</text>
</comment>
<protein>
    <recommendedName>
        <fullName evidence="4">Cytochrome bo(3) ubiquinol oxidase subunit 4</fullName>
    </recommendedName>
    <alternativeName>
        <fullName evidence="16">Cytochrome o ubiquinol oxidase subunit 4</fullName>
    </alternativeName>
    <alternativeName>
        <fullName evidence="13">Oxidase bo(3) subunit 4</fullName>
    </alternativeName>
    <alternativeName>
        <fullName evidence="14">Ubiquinol oxidase polypeptide IV</fullName>
    </alternativeName>
    <alternativeName>
        <fullName evidence="15">Ubiquinol oxidase subunit 4</fullName>
    </alternativeName>
</protein>
<evidence type="ECO:0000256" key="17">
    <source>
        <dbReference type="SAM" id="MobiDB-lite"/>
    </source>
</evidence>
<dbReference type="InterPro" id="IPR005171">
    <property type="entry name" value="Cyt_c_oxidase_su4_prok"/>
</dbReference>
<keyword evidence="11 18" id="KW-0472">Membrane</keyword>
<feature type="region of interest" description="Disordered" evidence="17">
    <location>
        <begin position="1"/>
        <end position="25"/>
    </location>
</feature>
<evidence type="ECO:0000256" key="14">
    <source>
        <dbReference type="ARBA" id="ARBA00030211"/>
    </source>
</evidence>
<dbReference type="AlphaFoldDB" id="A0A6M1RXD8"/>
<evidence type="ECO:0000313" key="19">
    <source>
        <dbReference type="EMBL" id="NGO63565.1"/>
    </source>
</evidence>
<feature type="transmembrane region" description="Helical" evidence="18">
    <location>
        <begin position="60"/>
        <end position="82"/>
    </location>
</feature>
<dbReference type="InterPro" id="IPR050968">
    <property type="entry name" value="Cytochrome_c_oxidase_bac_sub4"/>
</dbReference>
<evidence type="ECO:0000256" key="4">
    <source>
        <dbReference type="ARBA" id="ARBA00014689"/>
    </source>
</evidence>
<dbReference type="EMBL" id="JAAKZH010000002">
    <property type="protein sequence ID" value="NGO63565.1"/>
    <property type="molecule type" value="Genomic_DNA"/>
</dbReference>
<evidence type="ECO:0000256" key="16">
    <source>
        <dbReference type="ARBA" id="ARBA00032185"/>
    </source>
</evidence>
<dbReference type="GO" id="GO:0015078">
    <property type="term" value="F:proton transmembrane transporter activity"/>
    <property type="evidence" value="ECO:0007669"/>
    <property type="project" value="TreeGrafter"/>
</dbReference>
<keyword evidence="7 18" id="KW-0812">Transmembrane</keyword>
<evidence type="ECO:0000256" key="2">
    <source>
        <dbReference type="ARBA" id="ARBA00008079"/>
    </source>
</evidence>
<dbReference type="GO" id="GO:0009486">
    <property type="term" value="F:cytochrome bo3 ubiquinol oxidase activity"/>
    <property type="evidence" value="ECO:0007669"/>
    <property type="project" value="InterPro"/>
</dbReference>
<dbReference type="InterPro" id="IPR014210">
    <property type="entry name" value="Cyt_o_ubiqinol_oxidase_su4"/>
</dbReference>
<comment type="subunit">
    <text evidence="3">Heterooctamer of two A chains, two B chains, two C chains and two D chains.</text>
</comment>
<dbReference type="GO" id="GO:0019646">
    <property type="term" value="P:aerobic electron transport chain"/>
    <property type="evidence" value="ECO:0007669"/>
    <property type="project" value="TreeGrafter"/>
</dbReference>
<comment type="similarity">
    <text evidence="2">Belongs to the cytochrome c oxidase bacterial subunit 4 family.</text>
</comment>
<feature type="transmembrane region" description="Helical" evidence="18">
    <location>
        <begin position="94"/>
        <end position="115"/>
    </location>
</feature>
<feature type="compositionally biased region" description="Basic and acidic residues" evidence="17">
    <location>
        <begin position="9"/>
        <end position="25"/>
    </location>
</feature>
<keyword evidence="20" id="KW-1185">Reference proteome</keyword>
<comment type="subcellular location">
    <subcellularLocation>
        <location evidence="1">Cell membrane</location>
        <topology evidence="1">Multi-pass membrane protein</topology>
    </subcellularLocation>
</comment>
<comment type="function">
    <text evidence="12">Cytochrome bo(3) ubiquinol terminal oxidase is the component of the aerobic respiratory chain of E.coli that predominates when cells are grown at high aeration. Has proton pump activity across the membrane in addition to electron transfer, pumping 2 protons/electron.</text>
</comment>
<sequence>MSSNSHSTAHADHAHGGHDSHGDHGGHGSLSTLMIGFALAAILTIIPFGLVMAEVEISKTAMIAIIMGLGAVQVIVHLIYFLHLNNSQEEGWTMASTMLTVIILMIVLAGSLWVMHNMNANMMPMGNDAMQQMMGDAETTGIAPEPGAEHQSH</sequence>
<keyword evidence="6" id="KW-1003">Cell membrane</keyword>
<dbReference type="RefSeq" id="WP_163903929.1">
    <property type="nucleotide sequence ID" value="NZ_CP048427.1"/>
</dbReference>
<dbReference type="NCBIfam" id="TIGR02847">
    <property type="entry name" value="CyoD"/>
    <property type="match status" value="1"/>
</dbReference>
<dbReference type="Pfam" id="PF03626">
    <property type="entry name" value="COX4_pro"/>
    <property type="match status" value="1"/>
</dbReference>
<reference evidence="19 20" key="1">
    <citation type="submission" date="2020-02" db="EMBL/GenBank/DDBJ databases">
        <title>Genome sequence of the type strain CCBAU10050 of Rhizobium daejeonense.</title>
        <authorList>
            <person name="Gao J."/>
            <person name="Sun J."/>
        </authorList>
    </citation>
    <scope>NUCLEOTIDE SEQUENCE [LARGE SCALE GENOMIC DNA]</scope>
    <source>
        <strain evidence="19 20">CCBAU10050</strain>
    </source>
</reference>
<name>A0A6M1RXD8_9HYPH</name>
<evidence type="ECO:0000256" key="11">
    <source>
        <dbReference type="ARBA" id="ARBA00023136"/>
    </source>
</evidence>
<organism evidence="19 20">
    <name type="scientific">Rhizobium daejeonense</name>
    <dbReference type="NCBI Taxonomy" id="240521"/>
    <lineage>
        <taxon>Bacteria</taxon>
        <taxon>Pseudomonadati</taxon>
        <taxon>Pseudomonadota</taxon>
        <taxon>Alphaproteobacteria</taxon>
        <taxon>Hyphomicrobiales</taxon>
        <taxon>Rhizobiaceae</taxon>
        <taxon>Rhizobium/Agrobacterium group</taxon>
        <taxon>Rhizobium</taxon>
    </lineage>
</organism>
<evidence type="ECO:0000256" key="7">
    <source>
        <dbReference type="ARBA" id="ARBA00022692"/>
    </source>
</evidence>
<evidence type="ECO:0000256" key="9">
    <source>
        <dbReference type="ARBA" id="ARBA00022989"/>
    </source>
</evidence>
<dbReference type="PANTHER" id="PTHR36835">
    <property type="entry name" value="CYTOCHROME BO(3) UBIQUINOL OXIDASE SUBUNIT 4"/>
    <property type="match status" value="1"/>
</dbReference>
<gene>
    <name evidence="19" type="primary">cyoD</name>
    <name evidence="19" type="ORF">G6N76_07750</name>
</gene>
<evidence type="ECO:0000256" key="8">
    <source>
        <dbReference type="ARBA" id="ARBA00022982"/>
    </source>
</evidence>
<dbReference type="GO" id="GO:0005886">
    <property type="term" value="C:plasma membrane"/>
    <property type="evidence" value="ECO:0007669"/>
    <property type="project" value="UniProtKB-SubCell"/>
</dbReference>
<evidence type="ECO:0000256" key="1">
    <source>
        <dbReference type="ARBA" id="ARBA00004651"/>
    </source>
</evidence>
<evidence type="ECO:0000256" key="15">
    <source>
        <dbReference type="ARBA" id="ARBA00031887"/>
    </source>
</evidence>
<keyword evidence="5" id="KW-0813">Transport</keyword>
<keyword evidence="10" id="KW-0560">Oxidoreductase</keyword>
<accession>A0A6M1RXD8</accession>
<dbReference type="PANTHER" id="PTHR36835:SF1">
    <property type="entry name" value="CYTOCHROME BO(3) UBIQUINOL OXIDASE SUBUNIT 4"/>
    <property type="match status" value="1"/>
</dbReference>
<evidence type="ECO:0000256" key="6">
    <source>
        <dbReference type="ARBA" id="ARBA00022475"/>
    </source>
</evidence>
<keyword evidence="8" id="KW-0249">Electron transport</keyword>
<keyword evidence="9 18" id="KW-1133">Transmembrane helix</keyword>
<dbReference type="GO" id="GO:0009319">
    <property type="term" value="C:cytochrome o ubiquinol oxidase complex"/>
    <property type="evidence" value="ECO:0007669"/>
    <property type="project" value="TreeGrafter"/>
</dbReference>
<evidence type="ECO:0000256" key="3">
    <source>
        <dbReference type="ARBA" id="ARBA00011700"/>
    </source>
</evidence>
<evidence type="ECO:0000256" key="12">
    <source>
        <dbReference type="ARBA" id="ARBA00025694"/>
    </source>
</evidence>
<proteinExistence type="inferred from homology"/>
<evidence type="ECO:0000256" key="13">
    <source>
        <dbReference type="ARBA" id="ARBA00030071"/>
    </source>
</evidence>
<dbReference type="Proteomes" id="UP000477849">
    <property type="component" value="Unassembled WGS sequence"/>
</dbReference>
<evidence type="ECO:0000256" key="18">
    <source>
        <dbReference type="SAM" id="Phobius"/>
    </source>
</evidence>
<evidence type="ECO:0000256" key="5">
    <source>
        <dbReference type="ARBA" id="ARBA00022448"/>
    </source>
</evidence>
<evidence type="ECO:0000313" key="20">
    <source>
        <dbReference type="Proteomes" id="UP000477849"/>
    </source>
</evidence>
<feature type="transmembrane region" description="Helical" evidence="18">
    <location>
        <begin position="33"/>
        <end position="53"/>
    </location>
</feature>